<sequence length="82" mass="8872">MAGKVHALITLVAAKETLHNTPSSGCTFFAPQSIISQIININFSTTPRKVENSSISAKSKHTYISRASVIFTLCVLTQDPHT</sequence>
<proteinExistence type="predicted"/>
<dbReference type="AlphaFoldDB" id="A0ABD1M9B8"/>
<accession>A0ABD1M9B8</accession>
<comment type="caution">
    <text evidence="1">The sequence shown here is derived from an EMBL/GenBank/DDBJ whole genome shotgun (WGS) entry which is preliminary data.</text>
</comment>
<keyword evidence="2" id="KW-1185">Reference proteome</keyword>
<protein>
    <submittedName>
        <fullName evidence="1">Uncharacterized protein</fullName>
    </submittedName>
</protein>
<gene>
    <name evidence="1" type="ORF">Fmac_019937</name>
</gene>
<name>A0ABD1M9B8_9FABA</name>
<dbReference type="Proteomes" id="UP001603857">
    <property type="component" value="Unassembled WGS sequence"/>
</dbReference>
<evidence type="ECO:0000313" key="1">
    <source>
        <dbReference type="EMBL" id="KAL2332356.1"/>
    </source>
</evidence>
<evidence type="ECO:0000313" key="2">
    <source>
        <dbReference type="Proteomes" id="UP001603857"/>
    </source>
</evidence>
<organism evidence="1 2">
    <name type="scientific">Flemingia macrophylla</name>
    <dbReference type="NCBI Taxonomy" id="520843"/>
    <lineage>
        <taxon>Eukaryota</taxon>
        <taxon>Viridiplantae</taxon>
        <taxon>Streptophyta</taxon>
        <taxon>Embryophyta</taxon>
        <taxon>Tracheophyta</taxon>
        <taxon>Spermatophyta</taxon>
        <taxon>Magnoliopsida</taxon>
        <taxon>eudicotyledons</taxon>
        <taxon>Gunneridae</taxon>
        <taxon>Pentapetalae</taxon>
        <taxon>rosids</taxon>
        <taxon>fabids</taxon>
        <taxon>Fabales</taxon>
        <taxon>Fabaceae</taxon>
        <taxon>Papilionoideae</taxon>
        <taxon>50 kb inversion clade</taxon>
        <taxon>NPAAA clade</taxon>
        <taxon>indigoferoid/millettioid clade</taxon>
        <taxon>Phaseoleae</taxon>
        <taxon>Flemingia</taxon>
    </lineage>
</organism>
<reference evidence="1 2" key="1">
    <citation type="submission" date="2024-08" db="EMBL/GenBank/DDBJ databases">
        <title>Insights into the chromosomal genome structure of Flemingia macrophylla.</title>
        <authorList>
            <person name="Ding Y."/>
            <person name="Zhao Y."/>
            <person name="Bi W."/>
            <person name="Wu M."/>
            <person name="Zhao G."/>
            <person name="Gong Y."/>
            <person name="Li W."/>
            <person name="Zhang P."/>
        </authorList>
    </citation>
    <scope>NUCLEOTIDE SEQUENCE [LARGE SCALE GENOMIC DNA]</scope>
    <source>
        <strain evidence="1">DYQJB</strain>
        <tissue evidence="1">Leaf</tissue>
    </source>
</reference>
<dbReference type="EMBL" id="JBGMDY010000006">
    <property type="protein sequence ID" value="KAL2332356.1"/>
    <property type="molecule type" value="Genomic_DNA"/>
</dbReference>